<proteinExistence type="predicted"/>
<feature type="compositionally biased region" description="Basic and acidic residues" evidence="1">
    <location>
        <begin position="67"/>
        <end position="78"/>
    </location>
</feature>
<feature type="region of interest" description="Disordered" evidence="1">
    <location>
        <begin position="42"/>
        <end position="78"/>
    </location>
</feature>
<evidence type="ECO:0000256" key="1">
    <source>
        <dbReference type="SAM" id="MobiDB-lite"/>
    </source>
</evidence>
<protein>
    <submittedName>
        <fullName evidence="2">(northern house mosquito) hypothetical protein</fullName>
    </submittedName>
</protein>
<dbReference type="EMBL" id="HBUE01224568">
    <property type="protein sequence ID" value="CAG6541331.1"/>
    <property type="molecule type" value="Transcribed_RNA"/>
</dbReference>
<name>A0A8D8HVY0_CULPI</name>
<sequence>MYVMCLYNAIDSRKIARQQSVQHLAQHAESLEEIQLLSEKEMDDATDTDDNLRNNNVHEQNNVSTTHEGEVNHPGNDTHLENVSLAKSIDDLRNFNRDNKITIPKSMPIVRSIEHTESFSSNFKLTDSVVLGEKVEGWESKTSRPASTATNFSTEFSGYQIAVEEVLTMLLEAEDFFLKRSSRFQRFGRGQTAIPQSRGVYEETVRVSNFRLWRSRRRHEIDKRIAI</sequence>
<accession>A0A8D8HVY0</accession>
<dbReference type="EMBL" id="HBUE01331276">
    <property type="protein sequence ID" value="CAG6593404.1"/>
    <property type="molecule type" value="Transcribed_RNA"/>
</dbReference>
<feature type="compositionally biased region" description="Polar residues" evidence="1">
    <location>
        <begin position="53"/>
        <end position="66"/>
    </location>
</feature>
<organism evidence="2">
    <name type="scientific">Culex pipiens</name>
    <name type="common">House mosquito</name>
    <dbReference type="NCBI Taxonomy" id="7175"/>
    <lineage>
        <taxon>Eukaryota</taxon>
        <taxon>Metazoa</taxon>
        <taxon>Ecdysozoa</taxon>
        <taxon>Arthropoda</taxon>
        <taxon>Hexapoda</taxon>
        <taxon>Insecta</taxon>
        <taxon>Pterygota</taxon>
        <taxon>Neoptera</taxon>
        <taxon>Endopterygota</taxon>
        <taxon>Diptera</taxon>
        <taxon>Nematocera</taxon>
        <taxon>Culicoidea</taxon>
        <taxon>Culicidae</taxon>
        <taxon>Culicinae</taxon>
        <taxon>Culicini</taxon>
        <taxon>Culex</taxon>
        <taxon>Culex</taxon>
    </lineage>
</organism>
<evidence type="ECO:0000313" key="2">
    <source>
        <dbReference type="EMBL" id="CAG6541331.1"/>
    </source>
</evidence>
<dbReference type="AlphaFoldDB" id="A0A8D8HVY0"/>
<reference evidence="2" key="1">
    <citation type="submission" date="2021-05" db="EMBL/GenBank/DDBJ databases">
        <authorList>
            <person name="Alioto T."/>
            <person name="Alioto T."/>
            <person name="Gomez Garrido J."/>
        </authorList>
    </citation>
    <scope>NUCLEOTIDE SEQUENCE</scope>
</reference>